<proteinExistence type="predicted"/>
<dbReference type="EMBL" id="CP115859">
    <property type="protein sequence ID" value="WBV60615.1"/>
    <property type="molecule type" value="Genomic_DNA"/>
</dbReference>
<sequence>MTEYKVKSSNSLVFELTKNEIIIGNLTYKSWFKFSAEFDLSNSKYQIEPKGFWGTTIELKEGEKILLKFRMNWNGDIVIQTYFNETKVGYIFKHRGIFKESFVLTDEAGTELLVMKPDLKWYSMNYGYQITTSDTFDTFIGKDILLMTSLHCANYYMSMMMAGM</sequence>
<name>A0ABY7QLS0_9FLAO</name>
<protein>
    <submittedName>
        <fullName evidence="1">Uncharacterized protein</fullName>
    </submittedName>
</protein>
<accession>A0ABY7QLS0</accession>
<gene>
    <name evidence="1" type="ORF">PFY12_00505</name>
</gene>
<evidence type="ECO:0000313" key="2">
    <source>
        <dbReference type="Proteomes" id="UP001210978"/>
    </source>
</evidence>
<reference evidence="1 2" key="1">
    <citation type="submission" date="2023-01" db="EMBL/GenBank/DDBJ databases">
        <title>Complete genome of Chryseobacterium camelliae VAN22-5A.</title>
        <authorList>
            <person name="Zong G."/>
            <person name="Cao G."/>
        </authorList>
    </citation>
    <scope>NUCLEOTIDE SEQUENCE [LARGE SCALE GENOMIC DNA]</scope>
    <source>
        <strain evidence="1 2">VAN22-5A</strain>
    </source>
</reference>
<keyword evidence="2" id="KW-1185">Reference proteome</keyword>
<dbReference type="RefSeq" id="WP_271148935.1">
    <property type="nucleotide sequence ID" value="NZ_CP115859.1"/>
</dbReference>
<dbReference type="Proteomes" id="UP001210978">
    <property type="component" value="Chromosome"/>
</dbReference>
<evidence type="ECO:0000313" key="1">
    <source>
        <dbReference type="EMBL" id="WBV60615.1"/>
    </source>
</evidence>
<organism evidence="1 2">
    <name type="scientific">Chryseobacterium camelliae</name>
    <dbReference type="NCBI Taxonomy" id="1265445"/>
    <lineage>
        <taxon>Bacteria</taxon>
        <taxon>Pseudomonadati</taxon>
        <taxon>Bacteroidota</taxon>
        <taxon>Flavobacteriia</taxon>
        <taxon>Flavobacteriales</taxon>
        <taxon>Weeksellaceae</taxon>
        <taxon>Chryseobacterium group</taxon>
        <taxon>Chryseobacterium</taxon>
    </lineage>
</organism>